<keyword evidence="7" id="KW-1185">Reference proteome</keyword>
<reference evidence="7" key="1">
    <citation type="journal article" date="2019" name="Int. J. Syst. Evol. Microbiol.">
        <title>The Global Catalogue of Microorganisms (GCM) 10K type strain sequencing project: providing services to taxonomists for standard genome sequencing and annotation.</title>
        <authorList>
            <consortium name="The Broad Institute Genomics Platform"/>
            <consortium name="The Broad Institute Genome Sequencing Center for Infectious Disease"/>
            <person name="Wu L."/>
            <person name="Ma J."/>
        </authorList>
    </citation>
    <scope>NUCLEOTIDE SEQUENCE [LARGE SCALE GENOMIC DNA]</scope>
    <source>
        <strain evidence="7">JCM 6307</strain>
    </source>
</reference>
<name>A0ABP5Z2K9_9ACTN</name>
<dbReference type="InterPro" id="IPR040086">
    <property type="entry name" value="MJ0683-like"/>
</dbReference>
<protein>
    <submittedName>
        <fullName evidence="6">Rv2578c family radical SAM protein</fullName>
    </submittedName>
</protein>
<comment type="caution">
    <text evidence="6">The sequence shown here is derived from an EMBL/GenBank/DDBJ whole genome shotgun (WGS) entry which is preliminary data.</text>
</comment>
<dbReference type="Gene3D" id="3.80.30.30">
    <property type="match status" value="1"/>
</dbReference>
<feature type="region of interest" description="Disordered" evidence="4">
    <location>
        <begin position="1"/>
        <end position="52"/>
    </location>
</feature>
<organism evidence="6 7">
    <name type="scientific">Streptomyces thermolineatus</name>
    <dbReference type="NCBI Taxonomy" id="44033"/>
    <lineage>
        <taxon>Bacteria</taxon>
        <taxon>Bacillati</taxon>
        <taxon>Actinomycetota</taxon>
        <taxon>Actinomycetes</taxon>
        <taxon>Kitasatosporales</taxon>
        <taxon>Streptomycetaceae</taxon>
        <taxon>Streptomyces</taxon>
    </lineage>
</organism>
<dbReference type="SFLD" id="SFLDG01084">
    <property type="entry name" value="Uncharacterised_Radical_SAM_Su"/>
    <property type="match status" value="1"/>
</dbReference>
<evidence type="ECO:0000313" key="6">
    <source>
        <dbReference type="EMBL" id="GAA2491192.1"/>
    </source>
</evidence>
<evidence type="ECO:0000256" key="3">
    <source>
        <dbReference type="ARBA" id="ARBA00023014"/>
    </source>
</evidence>
<keyword evidence="2" id="KW-0408">Iron</keyword>
<evidence type="ECO:0000313" key="7">
    <source>
        <dbReference type="Proteomes" id="UP001501358"/>
    </source>
</evidence>
<evidence type="ECO:0000259" key="5">
    <source>
        <dbReference type="Pfam" id="PF04055"/>
    </source>
</evidence>
<accession>A0ABP5Z2K9</accession>
<dbReference type="PANTHER" id="PTHR43432:SF3">
    <property type="entry name" value="SLR0285 PROTEIN"/>
    <property type="match status" value="1"/>
</dbReference>
<evidence type="ECO:0000256" key="2">
    <source>
        <dbReference type="ARBA" id="ARBA00023004"/>
    </source>
</evidence>
<dbReference type="Pfam" id="PF04055">
    <property type="entry name" value="Radical_SAM"/>
    <property type="match status" value="1"/>
</dbReference>
<feature type="compositionally biased region" description="Basic and acidic residues" evidence="4">
    <location>
        <begin position="1"/>
        <end position="11"/>
    </location>
</feature>
<evidence type="ECO:0000256" key="1">
    <source>
        <dbReference type="ARBA" id="ARBA00022723"/>
    </source>
</evidence>
<keyword evidence="3" id="KW-0411">Iron-sulfur</keyword>
<dbReference type="InterPro" id="IPR007197">
    <property type="entry name" value="rSAM"/>
</dbReference>
<gene>
    <name evidence="6" type="ORF">GCM10010406_29110</name>
</gene>
<dbReference type="EMBL" id="BAAATA010000015">
    <property type="protein sequence ID" value="GAA2491192.1"/>
    <property type="molecule type" value="Genomic_DNA"/>
</dbReference>
<dbReference type="InterPro" id="IPR058240">
    <property type="entry name" value="rSAM_sf"/>
</dbReference>
<dbReference type="Proteomes" id="UP001501358">
    <property type="component" value="Unassembled WGS sequence"/>
</dbReference>
<dbReference type="SUPFAM" id="SSF102114">
    <property type="entry name" value="Radical SAM enzymes"/>
    <property type="match status" value="1"/>
</dbReference>
<feature type="compositionally biased region" description="Low complexity" evidence="4">
    <location>
        <begin position="17"/>
        <end position="47"/>
    </location>
</feature>
<sequence>MHPHDLGDDRPAAPPDTATVSAPVSVPVSVPVSAPASGAPDAPSDTDAVTRTFDAPGLRGVTFHEVRAGSILERLPGARRAPLERVVNPYLGCSHACGYCFARTTRHRPGHGAAPDFDSQIVVKVNAAELLRRELAGHVPAGGHVALGTLTDCYQQAEAHYRLMPGILAALGERAVPFSVLTKGTLILRDLDLLRRAADAARVGVCVSVGSLDTGLWRALEPGTPPPAERLEACAALTAAGVPCGVLMAPVIPFLGDSPVVLRETVRAAAEAGAVSVTPLVLHLRPGVRERFTAWLSEHHPRLVPRYEALYAGGSYAPTWYQRRITGKVHELADEYGCGPRRREAGRPARGRATVA</sequence>
<dbReference type="PANTHER" id="PTHR43432">
    <property type="entry name" value="SLR0285 PROTEIN"/>
    <property type="match status" value="1"/>
</dbReference>
<dbReference type="CDD" id="cd01335">
    <property type="entry name" value="Radical_SAM"/>
    <property type="match status" value="1"/>
</dbReference>
<proteinExistence type="predicted"/>
<evidence type="ECO:0000256" key="4">
    <source>
        <dbReference type="SAM" id="MobiDB-lite"/>
    </source>
</evidence>
<keyword evidence="1" id="KW-0479">Metal-binding</keyword>
<dbReference type="SFLD" id="SFLDS00029">
    <property type="entry name" value="Radical_SAM"/>
    <property type="match status" value="1"/>
</dbReference>
<feature type="domain" description="Radical SAM core" evidence="5">
    <location>
        <begin position="87"/>
        <end position="258"/>
    </location>
</feature>